<reference evidence="1" key="1">
    <citation type="submission" date="2021-08" db="EMBL/GenBank/DDBJ databases">
        <authorList>
            <person name="Stevens D.C."/>
        </authorList>
    </citation>
    <scope>NUCLEOTIDE SEQUENCE</scope>
    <source>
        <strain evidence="1">DSM 53165</strain>
    </source>
</reference>
<protein>
    <submittedName>
        <fullName evidence="1">Uncharacterized protein</fullName>
    </submittedName>
</protein>
<proteinExistence type="predicted"/>
<evidence type="ECO:0000313" key="2">
    <source>
        <dbReference type="Proteomes" id="UP001139031"/>
    </source>
</evidence>
<sequence length="98" mass="10902">MDFFERVALSLKTTDASLLDAAAKDFRGIYQSAHDYITNQVAEHLPPFLGWLPACCDPDKLREAYEGKALCVWTIPLEAGRVMVFESPRESAAVLKLA</sequence>
<evidence type="ECO:0000313" key="1">
    <source>
        <dbReference type="EMBL" id="MBZ5715266.1"/>
    </source>
</evidence>
<gene>
    <name evidence="1" type="ORF">K7C98_39035</name>
</gene>
<dbReference type="Proteomes" id="UP001139031">
    <property type="component" value="Unassembled WGS sequence"/>
</dbReference>
<dbReference type="EMBL" id="JAIRAU010000056">
    <property type="protein sequence ID" value="MBZ5715266.1"/>
    <property type="molecule type" value="Genomic_DNA"/>
</dbReference>
<comment type="caution">
    <text evidence="1">The sequence shown here is derived from an EMBL/GenBank/DDBJ whole genome shotgun (WGS) entry which is preliminary data.</text>
</comment>
<organism evidence="1 2">
    <name type="scientific">Nannocystis pusilla</name>
    <dbReference type="NCBI Taxonomy" id="889268"/>
    <lineage>
        <taxon>Bacteria</taxon>
        <taxon>Pseudomonadati</taxon>
        <taxon>Myxococcota</taxon>
        <taxon>Polyangia</taxon>
        <taxon>Nannocystales</taxon>
        <taxon>Nannocystaceae</taxon>
        <taxon>Nannocystis</taxon>
    </lineage>
</organism>
<accession>A0ABS7U4C4</accession>
<keyword evidence="2" id="KW-1185">Reference proteome</keyword>
<name>A0ABS7U4C4_9BACT</name>
<dbReference type="RefSeq" id="WP_224197007.1">
    <property type="nucleotide sequence ID" value="NZ_JAIRAU010000056.1"/>
</dbReference>